<name>I4ECF5_9BACT</name>
<dbReference type="GO" id="GO:0003677">
    <property type="term" value="F:DNA binding"/>
    <property type="evidence" value="ECO:0007669"/>
    <property type="project" value="InterPro"/>
</dbReference>
<gene>
    <name evidence="2" type="ORF">NITHO_1030021</name>
</gene>
<reference evidence="2 3" key="1">
    <citation type="journal article" date="2012" name="ISME J.">
        <title>Nitrification expanded: discovery, physiology and genomics of a nitrite-oxidizing bacterium from the phylum Chloroflexi.</title>
        <authorList>
            <person name="Sorokin D.Y."/>
            <person name="Lucker S."/>
            <person name="Vejmelkova D."/>
            <person name="Kostrikina N.A."/>
            <person name="Kleerebezem R."/>
            <person name="Rijpstra W.I."/>
            <person name="Damste J.S."/>
            <person name="Le Paslier D."/>
            <person name="Muyzer G."/>
            <person name="Wagner M."/>
            <person name="van Loosdrecht M.C."/>
            <person name="Daims H."/>
        </authorList>
    </citation>
    <scope>NUCLEOTIDE SEQUENCE [LARGE SCALE GENOMIC DNA]</scope>
    <source>
        <strain evidence="3">none</strain>
    </source>
</reference>
<dbReference type="EMBL" id="CAGS01000006">
    <property type="protein sequence ID" value="CCF82367.1"/>
    <property type="molecule type" value="Genomic_DNA"/>
</dbReference>
<organism evidence="2 3">
    <name type="scientific">Nitrolancea hollandica Lb</name>
    <dbReference type="NCBI Taxonomy" id="1129897"/>
    <lineage>
        <taxon>Bacteria</taxon>
        <taxon>Pseudomonadati</taxon>
        <taxon>Thermomicrobiota</taxon>
        <taxon>Thermomicrobia</taxon>
        <taxon>Sphaerobacterales</taxon>
        <taxon>Sphaerobacterineae</taxon>
        <taxon>Sphaerobacteraceae</taxon>
        <taxon>Nitrolancea</taxon>
    </lineage>
</organism>
<dbReference type="Proteomes" id="UP000004221">
    <property type="component" value="Unassembled WGS sequence"/>
</dbReference>
<dbReference type="PROSITE" id="PS50943">
    <property type="entry name" value="HTH_CROC1"/>
    <property type="match status" value="1"/>
</dbReference>
<dbReference type="InterPro" id="IPR001387">
    <property type="entry name" value="Cro/C1-type_HTH"/>
</dbReference>
<dbReference type="AlphaFoldDB" id="I4ECF5"/>
<evidence type="ECO:0000313" key="3">
    <source>
        <dbReference type="Proteomes" id="UP000004221"/>
    </source>
</evidence>
<sequence length="55" mass="6251">MELAYKLGETPATVFNWERGRYEPKASQPRALVRVFDVSMAEIDFETVSKGKDDA</sequence>
<accession>I4ECF5</accession>
<dbReference type="CDD" id="cd00093">
    <property type="entry name" value="HTH_XRE"/>
    <property type="match status" value="1"/>
</dbReference>
<dbReference type="SUPFAM" id="SSF47413">
    <property type="entry name" value="lambda repressor-like DNA-binding domains"/>
    <property type="match status" value="1"/>
</dbReference>
<dbReference type="Gene3D" id="1.10.260.40">
    <property type="entry name" value="lambda repressor-like DNA-binding domains"/>
    <property type="match status" value="1"/>
</dbReference>
<dbReference type="Pfam" id="PF01381">
    <property type="entry name" value="HTH_3"/>
    <property type="match status" value="1"/>
</dbReference>
<evidence type="ECO:0000313" key="2">
    <source>
        <dbReference type="EMBL" id="CCF82367.1"/>
    </source>
</evidence>
<protein>
    <submittedName>
        <fullName evidence="2">Transcriptional regulator, XRE family</fullName>
    </submittedName>
</protein>
<feature type="domain" description="HTH cro/C1-type" evidence="1">
    <location>
        <begin position="2"/>
        <end position="43"/>
    </location>
</feature>
<keyword evidence="3" id="KW-1185">Reference proteome</keyword>
<proteinExistence type="predicted"/>
<dbReference type="InterPro" id="IPR010982">
    <property type="entry name" value="Lambda_DNA-bd_dom_sf"/>
</dbReference>
<evidence type="ECO:0000259" key="1">
    <source>
        <dbReference type="PROSITE" id="PS50943"/>
    </source>
</evidence>
<comment type="caution">
    <text evidence="2">The sequence shown here is derived from an EMBL/GenBank/DDBJ whole genome shotgun (WGS) entry which is preliminary data.</text>
</comment>